<evidence type="ECO:0000256" key="1">
    <source>
        <dbReference type="SAM" id="MobiDB-lite"/>
    </source>
</evidence>
<protein>
    <submittedName>
        <fullName evidence="2">Unannotated protein</fullName>
    </submittedName>
</protein>
<dbReference type="EMBL" id="CAFBLS010000350">
    <property type="protein sequence ID" value="CAB4887497.1"/>
    <property type="molecule type" value="Genomic_DNA"/>
</dbReference>
<evidence type="ECO:0000313" key="2">
    <source>
        <dbReference type="EMBL" id="CAB4887497.1"/>
    </source>
</evidence>
<organism evidence="2">
    <name type="scientific">freshwater metagenome</name>
    <dbReference type="NCBI Taxonomy" id="449393"/>
    <lineage>
        <taxon>unclassified sequences</taxon>
        <taxon>metagenomes</taxon>
        <taxon>ecological metagenomes</taxon>
    </lineage>
</organism>
<sequence length="285" mass="30882">MNRHPGYALGVLKVMQRLEQHLGSVHREGWDHHGATPLDSSRDRGGHGLKLRVEIGVLAVAVRRLDDDRVGRGRGGWRNEQRMTAAPEVAAEDDGLRSVGQGDDRGAKDVPGWVEPSGDVRQCREVSSEFDRTEHRDGTLRVTRPVEGAGLGMLGEALAPGELGVLLLEPGAVAKHDRCEGSGVRRAEDRTLEAIAREGWQVPAVIEMRVAEGHRGDLVRGDRERLPVAQAQVAGALEEPAVDEEAATRGLKEGLRTSDGLVGAEECEKHCSQPPRSVMPLCARE</sequence>
<reference evidence="2" key="1">
    <citation type="submission" date="2020-05" db="EMBL/GenBank/DDBJ databases">
        <authorList>
            <person name="Chiriac C."/>
            <person name="Salcher M."/>
            <person name="Ghai R."/>
            <person name="Kavagutti S V."/>
        </authorList>
    </citation>
    <scope>NUCLEOTIDE SEQUENCE</scope>
</reference>
<name>A0A6J7EVD1_9ZZZZ</name>
<proteinExistence type="predicted"/>
<accession>A0A6J7EVD1</accession>
<gene>
    <name evidence="2" type="ORF">UFOPK3402_02057</name>
</gene>
<feature type="region of interest" description="Disordered" evidence="1">
    <location>
        <begin position="74"/>
        <end position="115"/>
    </location>
</feature>
<dbReference type="AlphaFoldDB" id="A0A6J7EVD1"/>